<dbReference type="AlphaFoldDB" id="A0A919RJN3"/>
<organism evidence="1 2">
    <name type="scientific">Sinosporangium siamense</name>
    <dbReference type="NCBI Taxonomy" id="1367973"/>
    <lineage>
        <taxon>Bacteria</taxon>
        <taxon>Bacillati</taxon>
        <taxon>Actinomycetota</taxon>
        <taxon>Actinomycetes</taxon>
        <taxon>Streptosporangiales</taxon>
        <taxon>Streptosporangiaceae</taxon>
        <taxon>Sinosporangium</taxon>
    </lineage>
</organism>
<proteinExistence type="predicted"/>
<reference evidence="1" key="1">
    <citation type="submission" date="2021-01" db="EMBL/GenBank/DDBJ databases">
        <title>Whole genome shotgun sequence of Sinosporangium siamense NBRC 109515.</title>
        <authorList>
            <person name="Komaki H."/>
            <person name="Tamura T."/>
        </authorList>
    </citation>
    <scope>NUCLEOTIDE SEQUENCE</scope>
    <source>
        <strain evidence="1">NBRC 109515</strain>
    </source>
</reference>
<evidence type="ECO:0000313" key="1">
    <source>
        <dbReference type="EMBL" id="GII94868.1"/>
    </source>
</evidence>
<accession>A0A919RJN3</accession>
<dbReference type="Proteomes" id="UP000606172">
    <property type="component" value="Unassembled WGS sequence"/>
</dbReference>
<gene>
    <name evidence="1" type="ORF">Ssi02_50990</name>
</gene>
<protein>
    <submittedName>
        <fullName evidence="1">Uncharacterized protein</fullName>
    </submittedName>
</protein>
<name>A0A919RJN3_9ACTN</name>
<evidence type="ECO:0000313" key="2">
    <source>
        <dbReference type="Proteomes" id="UP000606172"/>
    </source>
</evidence>
<comment type="caution">
    <text evidence="1">The sequence shown here is derived from an EMBL/GenBank/DDBJ whole genome shotgun (WGS) entry which is preliminary data.</text>
</comment>
<dbReference type="RefSeq" id="WP_275410742.1">
    <property type="nucleotide sequence ID" value="NZ_BOOW01000031.1"/>
</dbReference>
<dbReference type="EMBL" id="BOOW01000031">
    <property type="protein sequence ID" value="GII94868.1"/>
    <property type="molecule type" value="Genomic_DNA"/>
</dbReference>
<keyword evidence="2" id="KW-1185">Reference proteome</keyword>
<sequence>MAIDPDEPDPEAKRHVMMIGVQFLLLAVQLWSDWVRDVAGLG</sequence>